<dbReference type="RefSeq" id="WP_109461633.1">
    <property type="nucleotide sequence ID" value="NZ_QFBC01000019.1"/>
</dbReference>
<dbReference type="SUPFAM" id="SSF52540">
    <property type="entry name" value="P-loop containing nucleoside triphosphate hydrolases"/>
    <property type="match status" value="2"/>
</dbReference>
<keyword evidence="7" id="KW-1185">Reference proteome</keyword>
<dbReference type="InterPro" id="IPR014136">
    <property type="entry name" value="TraA_Ti"/>
</dbReference>
<organism evidence="6 7">
    <name type="scientific">Metarhizobium album</name>
    <dbReference type="NCBI Taxonomy" id="2182425"/>
    <lineage>
        <taxon>Bacteria</taxon>
        <taxon>Pseudomonadati</taxon>
        <taxon>Pseudomonadota</taxon>
        <taxon>Alphaproteobacteria</taxon>
        <taxon>Hyphomicrobiales</taxon>
        <taxon>Rhizobiaceae</taxon>
        <taxon>Metarhizobium</taxon>
    </lineage>
</organism>
<dbReference type="EMBL" id="QFBC01000019">
    <property type="protein sequence ID" value="PWE53018.1"/>
    <property type="molecule type" value="Genomic_DNA"/>
</dbReference>
<dbReference type="Pfam" id="PF17841">
    <property type="entry name" value="Bep_C_terminal"/>
    <property type="match status" value="1"/>
</dbReference>
<dbReference type="Pfam" id="PF03389">
    <property type="entry name" value="MobA_MobL"/>
    <property type="match status" value="1"/>
</dbReference>
<dbReference type="NCBIfam" id="TIGR02768">
    <property type="entry name" value="TraA_Ti"/>
    <property type="match status" value="1"/>
</dbReference>
<keyword evidence="2" id="KW-0184">Conjugation</keyword>
<dbReference type="CDD" id="cd17933">
    <property type="entry name" value="DEXSc_RecD-like"/>
    <property type="match status" value="1"/>
</dbReference>
<dbReference type="InterPro" id="IPR027417">
    <property type="entry name" value="P-loop_NTPase"/>
</dbReference>
<dbReference type="NCBIfam" id="NF010402">
    <property type="entry name" value="PRK13826.1"/>
    <property type="match status" value="1"/>
</dbReference>
<dbReference type="Gene3D" id="2.30.30.940">
    <property type="match status" value="1"/>
</dbReference>
<feature type="domain" description="(+)RNA virus helicase C-terminal" evidence="3">
    <location>
        <begin position="692"/>
        <end position="732"/>
    </location>
</feature>
<evidence type="ECO:0000259" key="4">
    <source>
        <dbReference type="Pfam" id="PF03389"/>
    </source>
</evidence>
<feature type="domain" description="Bartonella effector protein BID" evidence="5">
    <location>
        <begin position="949"/>
        <end position="1045"/>
    </location>
</feature>
<accession>A0A2U2DIB9</accession>
<dbReference type="Gene3D" id="3.40.50.300">
    <property type="entry name" value="P-loop containing nucleotide triphosphate hydrolases"/>
    <property type="match status" value="2"/>
</dbReference>
<sequence length="1193" mass="132580">MAVPHFSVSIVARGSGRSAVLSAAYRHCARMDYEREARTIDYTRKQGLLHEEFVIPADAPEWLQSMIADRSVSGASEAFWNKVEEFEKRSDAQLAKDVTIALPIELSTEQNIELVQEFVARHITAQGMVADWVFHDAPGNPHVHLMTTLRPLAEDGFGPKKVAVTGPDGQPLRNDSGKIVYELWAGGLENFNAFRNGWFDCQNRHLALAGLDIRVDGRSFEKQGIELTPTIHLGVGTKAIERKTETAEGKAALERLGLQEERRAENARRIQRNPEIVLDLITREKSVFDERDVAKILHRYIDDAGLFQSLMARILQSPETLRLDRERVDFGTGTRSSAKYTTRELIRLEAEMANRSIWLSHRSSHGVRKAVLEATFARHDRLSDEQKTAIEHVAGDAGIAAVIGRAGAGKTTMMKAAREVWEAAGYRVVGGALAGKAAEGLEKEAGIVSRTLSSWELRWEKERDHLDDKTIFVIDEAGMVSSRQLALFVDAVAKAGAKLVLIGDPDQLQPIEAGAAFRAITDRVGYAELETIYRQKDQWMRDASLDLARGNVASALNAYEQAGLVQTGWTRQDAIEGLIESWNRDFDPDKTTLILAHRRRDVRELNELARARLVERGIVGEGFAFNTQDGLRRFAAGDQIVFLKNEGSLGVKNGMLAKVVNAAPGRIVAEIGDGESRTQVFVEQRFYANVDHGYATTIHKSQGATVDRVKVLASSTLDRHLTYVAMTRHREAAELHVGMEEFTSRRGGILVEHGVAPYEHKPGNRDSYFVTLEDSDGQYRTIWGVDLKRAIEEARPEIGDRIGLKHDGSETVTLPDDTTAERNTWKVIHVAELAIEQLKQRLARDGSKETTLDYEGASSYRAALRFAEARGLHLMNVARTISKDRLVWTIRQKQRLIDLATKLAALGARLGLARGNSNISIPNTAKEEKPMVSGITTFPKTIDQAVEDRIAADPALKKQWEEVSMRFHHVFANPEAAFKAVNVDAMLHDQAAAAKTISRITAEPETFGALKGKTGLLASRADKLDRDRALKNTEPLADSISDYLRQRGYAERRNHAEELAVRRQVALEIPALSSNAKSVLERVRDAIDRNDLPSGLEYALADKMVKAELEGFAKAVTERFGERTFLPLAAKDANGEAFQRVTSGMNAVQKNEVQQAWNTMRTVQQLNAHERTVTALKQAETLRQTKSEGLSLK</sequence>
<dbReference type="Pfam" id="PF13604">
    <property type="entry name" value="AAA_30"/>
    <property type="match status" value="1"/>
</dbReference>
<evidence type="ECO:0000256" key="1">
    <source>
        <dbReference type="ARBA" id="ARBA00010873"/>
    </source>
</evidence>
<dbReference type="AlphaFoldDB" id="A0A2U2DIB9"/>
<name>A0A2U2DIB9_9HYPH</name>
<proteinExistence type="inferred from homology"/>
<dbReference type="PANTHER" id="PTHR43788">
    <property type="entry name" value="DNA2/NAM7 HELICASE FAMILY MEMBER"/>
    <property type="match status" value="1"/>
</dbReference>
<dbReference type="InterPro" id="IPR041533">
    <property type="entry name" value="Bep_BID"/>
</dbReference>
<evidence type="ECO:0000313" key="6">
    <source>
        <dbReference type="EMBL" id="PWE53018.1"/>
    </source>
</evidence>
<comment type="caution">
    <text evidence="6">The sequence shown here is derived from an EMBL/GenBank/DDBJ whole genome shotgun (WGS) entry which is preliminary data.</text>
</comment>
<evidence type="ECO:0000259" key="5">
    <source>
        <dbReference type="Pfam" id="PF17841"/>
    </source>
</evidence>
<dbReference type="OrthoDB" id="1826980at2"/>
<dbReference type="GO" id="GO:0005524">
    <property type="term" value="F:ATP binding"/>
    <property type="evidence" value="ECO:0007669"/>
    <property type="project" value="InterPro"/>
</dbReference>
<dbReference type="Pfam" id="PF01443">
    <property type="entry name" value="Viral_helicase1"/>
    <property type="match status" value="1"/>
</dbReference>
<feature type="domain" description="MobA/MobL protein" evidence="4">
    <location>
        <begin position="17"/>
        <end position="243"/>
    </location>
</feature>
<dbReference type="Gene3D" id="3.30.930.30">
    <property type="match status" value="1"/>
</dbReference>
<comment type="similarity">
    <text evidence="1">Belongs to the MobA/MobL family.</text>
</comment>
<dbReference type="InterPro" id="IPR027351">
    <property type="entry name" value="(+)RNA_virus_helicase_core_dom"/>
</dbReference>
<evidence type="ECO:0000313" key="7">
    <source>
        <dbReference type="Proteomes" id="UP000245252"/>
    </source>
</evidence>
<evidence type="ECO:0000256" key="2">
    <source>
        <dbReference type="ARBA" id="ARBA00022971"/>
    </source>
</evidence>
<dbReference type="Proteomes" id="UP000245252">
    <property type="component" value="Unassembled WGS sequence"/>
</dbReference>
<protein>
    <submittedName>
        <fullName evidence="6">Ti-type conjugative transfer relaxase TraA</fullName>
    </submittedName>
</protein>
<reference evidence="6 7" key="1">
    <citation type="submission" date="2018-05" db="EMBL/GenBank/DDBJ databases">
        <title>The draft genome of strain NS-104.</title>
        <authorList>
            <person name="Hang P."/>
            <person name="Jiang J."/>
        </authorList>
    </citation>
    <scope>NUCLEOTIDE SEQUENCE [LARGE SCALE GENOMIC DNA]</scope>
    <source>
        <strain evidence="6 7">NS-104</strain>
    </source>
</reference>
<dbReference type="CDD" id="cd18809">
    <property type="entry name" value="SF1_C_RecD"/>
    <property type="match status" value="1"/>
</dbReference>
<dbReference type="InterPro" id="IPR050534">
    <property type="entry name" value="Coronavir_polyprotein_1ab"/>
</dbReference>
<evidence type="ECO:0000259" key="3">
    <source>
        <dbReference type="Pfam" id="PF01443"/>
    </source>
</evidence>
<gene>
    <name evidence="6" type="primary">traA</name>
    <name evidence="6" type="ORF">DEM27_28470</name>
</gene>
<dbReference type="InterPro" id="IPR005053">
    <property type="entry name" value="MobA_MobL"/>
</dbReference>